<evidence type="ECO:0000256" key="2">
    <source>
        <dbReference type="ARBA" id="ARBA00022475"/>
    </source>
</evidence>
<dbReference type="GO" id="GO:0005886">
    <property type="term" value="C:plasma membrane"/>
    <property type="evidence" value="ECO:0007669"/>
    <property type="project" value="UniProtKB-SubCell"/>
</dbReference>
<comment type="subcellular location">
    <subcellularLocation>
        <location evidence="1">Cell membrane</location>
        <topology evidence="1">Multi-pass membrane protein</topology>
    </subcellularLocation>
</comment>
<feature type="transmembrane region" description="Helical" evidence="6">
    <location>
        <begin position="55"/>
        <end position="75"/>
    </location>
</feature>
<dbReference type="PANTHER" id="PTHR30482:SF17">
    <property type="entry name" value="ABC TRANSPORTER ATP-BINDING PROTEIN"/>
    <property type="match status" value="1"/>
</dbReference>
<feature type="transmembrane region" description="Helical" evidence="6">
    <location>
        <begin position="160"/>
        <end position="179"/>
    </location>
</feature>
<protein>
    <submittedName>
        <fullName evidence="7">Branched-chain amino acid transport system permease protein LivM</fullName>
    </submittedName>
</protein>
<dbReference type="InterPro" id="IPR043428">
    <property type="entry name" value="LivM-like"/>
</dbReference>
<organism evidence="7 8">
    <name type="scientific">Candidatus Carbonibacillus altaicus</name>
    <dbReference type="NCBI Taxonomy" id="2163959"/>
    <lineage>
        <taxon>Bacteria</taxon>
        <taxon>Bacillati</taxon>
        <taxon>Bacillota</taxon>
        <taxon>Bacilli</taxon>
        <taxon>Bacillales</taxon>
        <taxon>Candidatus Carbonibacillus</taxon>
    </lineage>
</organism>
<dbReference type="PANTHER" id="PTHR30482">
    <property type="entry name" value="HIGH-AFFINITY BRANCHED-CHAIN AMINO ACID TRANSPORT SYSTEM PERMEASE"/>
    <property type="match status" value="1"/>
</dbReference>
<dbReference type="Pfam" id="PF02653">
    <property type="entry name" value="BPD_transp_2"/>
    <property type="match status" value="1"/>
</dbReference>
<dbReference type="Proteomes" id="UP000244338">
    <property type="component" value="Unassembled WGS sequence"/>
</dbReference>
<feature type="transmembrane region" description="Helical" evidence="6">
    <location>
        <begin position="289"/>
        <end position="317"/>
    </location>
</feature>
<proteinExistence type="predicted"/>
<keyword evidence="2" id="KW-1003">Cell membrane</keyword>
<sequence length="327" mass="35843">MHRHIGLQRLGYGIFVAFVLSLPLFMHDARNQLFILTNIAVMAIFAMSYDLLLGYSGIISFGHVLFFGVGAYVTAIMMKNVSVSIPALLFVLLLTLLITAFLGWLIGFFTARLKSHFFAMFTLAIAELAAVLMEKAKGISGGSDGFSFPVPSFFRDKLTVAYVALISTLVIFVLLRLFVNSPMGTTIIGIRENEARMRALGYPVLRYKVLAVMISGAVAGFAGMLYGVSMRFVSVPSVFGINLTLDALLMTIVGGAGTLVGPVIGAVLVELVSQWLQLMAKSVPLLERWMLFFGLAYILVVLFFPSGILGGLQRLLILWRNRRRKAP</sequence>
<feature type="transmembrane region" description="Helical" evidence="6">
    <location>
        <begin position="207"/>
        <end position="226"/>
    </location>
</feature>
<keyword evidence="4 6" id="KW-1133">Transmembrane helix</keyword>
<feature type="transmembrane region" description="Helical" evidence="6">
    <location>
        <begin position="6"/>
        <end position="26"/>
    </location>
</feature>
<reference evidence="8" key="1">
    <citation type="journal article" date="2018" name="Sci. Rep.">
        <title>Lignite coal burning seam in the remote Altai Mountains harbors a hydrogen-driven thermophilic microbial community.</title>
        <authorList>
            <person name="Kadnikov V.V."/>
            <person name="Mardanov A.V."/>
            <person name="Ivasenko D.A."/>
            <person name="Antsiferov D.V."/>
            <person name="Beletsky A.V."/>
            <person name="Karnachuk O.V."/>
            <person name="Ravin N.V."/>
        </authorList>
    </citation>
    <scope>NUCLEOTIDE SEQUENCE [LARGE SCALE GENOMIC DNA]</scope>
</reference>
<evidence type="ECO:0000256" key="6">
    <source>
        <dbReference type="SAM" id="Phobius"/>
    </source>
</evidence>
<feature type="transmembrane region" description="Helical" evidence="6">
    <location>
        <begin position="247"/>
        <end position="269"/>
    </location>
</feature>
<evidence type="ECO:0000256" key="5">
    <source>
        <dbReference type="ARBA" id="ARBA00023136"/>
    </source>
</evidence>
<dbReference type="EMBL" id="PEBX01000022">
    <property type="protein sequence ID" value="PTQ56670.1"/>
    <property type="molecule type" value="Genomic_DNA"/>
</dbReference>
<feature type="transmembrane region" description="Helical" evidence="6">
    <location>
        <begin position="115"/>
        <end position="133"/>
    </location>
</feature>
<accession>A0A2R6Y1W6</accession>
<dbReference type="CDD" id="cd06581">
    <property type="entry name" value="TM_PBP1_LivM_like"/>
    <property type="match status" value="1"/>
</dbReference>
<evidence type="ECO:0000256" key="3">
    <source>
        <dbReference type="ARBA" id="ARBA00022692"/>
    </source>
</evidence>
<evidence type="ECO:0000256" key="4">
    <source>
        <dbReference type="ARBA" id="ARBA00022989"/>
    </source>
</evidence>
<evidence type="ECO:0000313" key="7">
    <source>
        <dbReference type="EMBL" id="PTQ56670.1"/>
    </source>
</evidence>
<keyword evidence="5 6" id="KW-0472">Membrane</keyword>
<comment type="caution">
    <text evidence="7">The sequence shown here is derived from an EMBL/GenBank/DDBJ whole genome shotgun (WGS) entry which is preliminary data.</text>
</comment>
<evidence type="ECO:0000256" key="1">
    <source>
        <dbReference type="ARBA" id="ARBA00004651"/>
    </source>
</evidence>
<evidence type="ECO:0000313" key="8">
    <source>
        <dbReference type="Proteomes" id="UP000244338"/>
    </source>
</evidence>
<dbReference type="InterPro" id="IPR001851">
    <property type="entry name" value="ABC_transp_permease"/>
</dbReference>
<name>A0A2R6Y1W6_9BACL</name>
<keyword evidence="3 6" id="KW-0812">Transmembrane</keyword>
<feature type="transmembrane region" description="Helical" evidence="6">
    <location>
        <begin position="87"/>
        <end position="109"/>
    </location>
</feature>
<gene>
    <name evidence="7" type="ORF">BSOLF_2820</name>
</gene>
<dbReference type="AlphaFoldDB" id="A0A2R6Y1W6"/>
<feature type="transmembrane region" description="Helical" evidence="6">
    <location>
        <begin position="33"/>
        <end position="49"/>
    </location>
</feature>
<dbReference type="GO" id="GO:0015658">
    <property type="term" value="F:branched-chain amino acid transmembrane transporter activity"/>
    <property type="evidence" value="ECO:0007669"/>
    <property type="project" value="InterPro"/>
</dbReference>